<evidence type="ECO:0000256" key="1">
    <source>
        <dbReference type="SAM" id="MobiDB-lite"/>
    </source>
</evidence>
<feature type="compositionally biased region" description="Low complexity" evidence="1">
    <location>
        <begin position="21"/>
        <end position="31"/>
    </location>
</feature>
<feature type="compositionally biased region" description="Low complexity" evidence="1">
    <location>
        <begin position="64"/>
        <end position="78"/>
    </location>
</feature>
<reference evidence="2" key="1">
    <citation type="submission" date="2020-02" db="EMBL/GenBank/DDBJ databases">
        <authorList>
            <person name="Palmer J.M."/>
        </authorList>
    </citation>
    <scope>NUCLEOTIDE SEQUENCE</scope>
    <source>
        <strain evidence="2">EPUS1.4</strain>
        <tissue evidence="2">Thallus</tissue>
    </source>
</reference>
<feature type="region of interest" description="Disordered" evidence="1">
    <location>
        <begin position="1"/>
        <end position="167"/>
    </location>
</feature>
<gene>
    <name evidence="2" type="ORF">GJ744_003872</name>
</gene>
<accession>A0A8H7AP20</accession>
<comment type="caution">
    <text evidence="2">The sequence shown here is derived from an EMBL/GenBank/DDBJ whole genome shotgun (WGS) entry which is preliminary data.</text>
</comment>
<protein>
    <submittedName>
        <fullName evidence="2">Uncharacterized protein</fullName>
    </submittedName>
</protein>
<name>A0A8H7AP20_9EURO</name>
<keyword evidence="3" id="KW-1185">Reference proteome</keyword>
<organism evidence="2 3">
    <name type="scientific">Endocarpon pusillum</name>
    <dbReference type="NCBI Taxonomy" id="364733"/>
    <lineage>
        <taxon>Eukaryota</taxon>
        <taxon>Fungi</taxon>
        <taxon>Dikarya</taxon>
        <taxon>Ascomycota</taxon>
        <taxon>Pezizomycotina</taxon>
        <taxon>Eurotiomycetes</taxon>
        <taxon>Chaetothyriomycetidae</taxon>
        <taxon>Verrucariales</taxon>
        <taxon>Verrucariaceae</taxon>
        <taxon>Endocarpon</taxon>
    </lineage>
</organism>
<proteinExistence type="predicted"/>
<dbReference type="EMBL" id="JAACFV010000018">
    <property type="protein sequence ID" value="KAF7511709.1"/>
    <property type="molecule type" value="Genomic_DNA"/>
</dbReference>
<feature type="compositionally biased region" description="Polar residues" evidence="1">
    <location>
        <begin position="1"/>
        <end position="20"/>
    </location>
</feature>
<dbReference type="Proteomes" id="UP000606974">
    <property type="component" value="Unassembled WGS sequence"/>
</dbReference>
<dbReference type="AlphaFoldDB" id="A0A8H7AP20"/>
<evidence type="ECO:0000313" key="2">
    <source>
        <dbReference type="EMBL" id="KAF7511709.1"/>
    </source>
</evidence>
<feature type="compositionally biased region" description="Basic and acidic residues" evidence="1">
    <location>
        <begin position="127"/>
        <end position="158"/>
    </location>
</feature>
<sequence length="167" mass="17782">MQSLFRTTTRVARPSPSNSFLTRTTLPTTRLYASQSYGGDDMTGHAKSNQPNPKAHLEHPGPESPASKGGSASSTSQSDNNPKKYSPPSTPSGSTGIKQGEESTESDPKTSHGGSPAINNPGPAPEHQSEEVRKHNEAVAKSHDRPVNQIDKDGKVEKGYWQGNVGH</sequence>
<evidence type="ECO:0000313" key="3">
    <source>
        <dbReference type="Proteomes" id="UP000606974"/>
    </source>
</evidence>
<dbReference type="OrthoDB" id="5334244at2759"/>